<dbReference type="EMBL" id="DF848518">
    <property type="protein sequence ID" value="GAT54130.1"/>
    <property type="molecule type" value="Genomic_DNA"/>
</dbReference>
<name>A0ABQ0LSU9_MYCCL</name>
<sequence length="396" mass="44458">MSLRLLLPTLMSRLLDLPGELQAAIVDSIDDDYFSLTLQWLSTTHSTLRTLCQRRLFHTVRLYAGTEKMFHADYRRLVPCSRFPAAPRIAAHVRNMTIHLVPYHCDERPVTEALQAVVPNLQVFKVVGTSRRWRGFSEPLSRTLAEAMQGNMLESLCLVNLRRIPAAALYAAMRQVTHLTLRNCSVRKEDRQPVGTACTTVSSLRFLSVASMSRADCLVLVAPAAAKLHQLANLRWFHQFNLSCDLRGHPFFRTLNALETLLFYCTALQSPIYLPSLPNLRTLTLCTGVPTASFALPAALGPTLRSLSASIALTIRCNVSSMPNMPTERTPLLTPDEMKACAIDLDEIKFELALWAQNMRNEVYMAQAGTRFTAALKEGLPERNTKWEVVEHHGEE</sequence>
<organism evidence="2 3">
    <name type="scientific">Mycena chlorophos</name>
    <name type="common">Agaric fungus</name>
    <name type="synonym">Agaricus chlorophos</name>
    <dbReference type="NCBI Taxonomy" id="658473"/>
    <lineage>
        <taxon>Eukaryota</taxon>
        <taxon>Fungi</taxon>
        <taxon>Dikarya</taxon>
        <taxon>Basidiomycota</taxon>
        <taxon>Agaricomycotina</taxon>
        <taxon>Agaricomycetes</taxon>
        <taxon>Agaricomycetidae</taxon>
        <taxon>Agaricales</taxon>
        <taxon>Marasmiineae</taxon>
        <taxon>Mycenaceae</taxon>
        <taxon>Mycena</taxon>
    </lineage>
</organism>
<keyword evidence="3" id="KW-1185">Reference proteome</keyword>
<proteinExistence type="predicted"/>
<dbReference type="Gene3D" id="3.80.10.10">
    <property type="entry name" value="Ribonuclease Inhibitor"/>
    <property type="match status" value="1"/>
</dbReference>
<reference evidence="2" key="1">
    <citation type="submission" date="2014-09" db="EMBL/GenBank/DDBJ databases">
        <title>Genome sequence of the luminous mushroom Mycena chlorophos for searching fungal bioluminescence genes.</title>
        <authorList>
            <person name="Tanaka Y."/>
            <person name="Kasuga D."/>
            <person name="Oba Y."/>
            <person name="Hase S."/>
            <person name="Sato K."/>
            <person name="Oba Y."/>
            <person name="Sakakibara Y."/>
        </authorList>
    </citation>
    <scope>NUCLEOTIDE SEQUENCE</scope>
</reference>
<keyword evidence="1" id="KW-0732">Signal</keyword>
<dbReference type="SUPFAM" id="SSF52047">
    <property type="entry name" value="RNI-like"/>
    <property type="match status" value="1"/>
</dbReference>
<accession>A0ABQ0LSU9</accession>
<evidence type="ECO:0000256" key="1">
    <source>
        <dbReference type="SAM" id="SignalP"/>
    </source>
</evidence>
<evidence type="ECO:0000313" key="3">
    <source>
        <dbReference type="Proteomes" id="UP000815677"/>
    </source>
</evidence>
<evidence type="ECO:0008006" key="4">
    <source>
        <dbReference type="Google" id="ProtNLM"/>
    </source>
</evidence>
<evidence type="ECO:0000313" key="2">
    <source>
        <dbReference type="EMBL" id="GAT54130.1"/>
    </source>
</evidence>
<feature type="signal peptide" evidence="1">
    <location>
        <begin position="1"/>
        <end position="23"/>
    </location>
</feature>
<gene>
    <name evidence="2" type="ORF">MCHLO_11006</name>
</gene>
<feature type="chain" id="PRO_5046966685" description="F-box domain-containing protein" evidence="1">
    <location>
        <begin position="24"/>
        <end position="396"/>
    </location>
</feature>
<protein>
    <recommendedName>
        <fullName evidence="4">F-box domain-containing protein</fullName>
    </recommendedName>
</protein>
<dbReference type="Proteomes" id="UP000815677">
    <property type="component" value="Unassembled WGS sequence"/>
</dbReference>
<dbReference type="InterPro" id="IPR032675">
    <property type="entry name" value="LRR_dom_sf"/>
</dbReference>